<dbReference type="SUPFAM" id="SSF55846">
    <property type="entry name" value="N-acetylmuramoyl-L-alanine amidase-like"/>
    <property type="match status" value="1"/>
</dbReference>
<gene>
    <name evidence="15" type="primary">ampD</name>
    <name evidence="15" type="ORF">HW932_03515</name>
</gene>
<evidence type="ECO:0000256" key="12">
    <source>
        <dbReference type="ARBA" id="ARBA00042615"/>
    </source>
</evidence>
<evidence type="ECO:0000313" key="16">
    <source>
        <dbReference type="Proteomes" id="UP000592294"/>
    </source>
</evidence>
<sequence length="203" mass="22301">MVAISNSADSSSGSGIDADGWLAGAEQRPSPNQDARPPETTIDLLVIHNISLPPGEFGGDWIDALFFNRLDPNAHPYFAPIASVRVSAHLLIRRDGRLIQYVACERRAWHAGVSSFQGRERCNDYSIGIELEGTDETPFTEAQYARLVACTHQIQRHYPAITDARIVGHADIAPGRKTDPGPAFDWLRYRRAVGASPSGTEHR</sequence>
<evidence type="ECO:0000256" key="3">
    <source>
        <dbReference type="ARBA" id="ARBA00004496"/>
    </source>
</evidence>
<keyword evidence="16" id="KW-1185">Reference proteome</keyword>
<evidence type="ECO:0000256" key="1">
    <source>
        <dbReference type="ARBA" id="ARBA00001561"/>
    </source>
</evidence>
<comment type="subcellular location">
    <subcellularLocation>
        <location evidence="3">Cytoplasm</location>
    </subcellularLocation>
</comment>
<reference evidence="15 16" key="1">
    <citation type="submission" date="2020-06" db="EMBL/GenBank/DDBJ databases">
        <title>Whole-genome sequence of Allochromatium humboldtianum DSM 21881, type strain.</title>
        <authorList>
            <person name="Kyndt J.A."/>
            <person name="Meyer T.E."/>
        </authorList>
    </citation>
    <scope>NUCLEOTIDE SEQUENCE [LARGE SCALE GENOMIC DNA]</scope>
    <source>
        <strain evidence="15 16">DSM 21881</strain>
    </source>
</reference>
<evidence type="ECO:0000256" key="13">
    <source>
        <dbReference type="SAM" id="MobiDB-lite"/>
    </source>
</evidence>
<dbReference type="GO" id="GO:0008745">
    <property type="term" value="F:N-acetylmuramoyl-L-alanine amidase activity"/>
    <property type="evidence" value="ECO:0007669"/>
    <property type="project" value="UniProtKB-EC"/>
</dbReference>
<dbReference type="GO" id="GO:0046872">
    <property type="term" value="F:metal ion binding"/>
    <property type="evidence" value="ECO:0007669"/>
    <property type="project" value="UniProtKB-KW"/>
</dbReference>
<comment type="cofactor">
    <cofactor evidence="2">
        <name>Zn(2+)</name>
        <dbReference type="ChEBI" id="CHEBI:29105"/>
    </cofactor>
</comment>
<evidence type="ECO:0000256" key="5">
    <source>
        <dbReference type="ARBA" id="ARBA00011901"/>
    </source>
</evidence>
<dbReference type="CDD" id="cd06583">
    <property type="entry name" value="PGRP"/>
    <property type="match status" value="1"/>
</dbReference>
<protein>
    <recommendedName>
        <fullName evidence="11">1,6-anhydro-N-acetylmuramyl-L-alanine amidase AmpD</fullName>
        <ecNumber evidence="5">3.5.1.28</ecNumber>
    </recommendedName>
    <alternativeName>
        <fullName evidence="12">N-acetylmuramoyl-L-alanine amidase</fullName>
    </alternativeName>
</protein>
<dbReference type="Proteomes" id="UP000592294">
    <property type="component" value="Unassembled WGS sequence"/>
</dbReference>
<evidence type="ECO:0000259" key="14">
    <source>
        <dbReference type="SMART" id="SM00644"/>
    </source>
</evidence>
<evidence type="ECO:0000256" key="7">
    <source>
        <dbReference type="ARBA" id="ARBA00022723"/>
    </source>
</evidence>
<keyword evidence="8 15" id="KW-0378">Hydrolase</keyword>
<dbReference type="SMART" id="SM00644">
    <property type="entry name" value="Ami_2"/>
    <property type="match status" value="1"/>
</dbReference>
<comment type="similarity">
    <text evidence="4">Belongs to the N-acetylmuramoyl-L-alanine amidase 2 family.</text>
</comment>
<evidence type="ECO:0000256" key="4">
    <source>
        <dbReference type="ARBA" id="ARBA00007553"/>
    </source>
</evidence>
<dbReference type="AlphaFoldDB" id="A0A850R3U6"/>
<dbReference type="InterPro" id="IPR051206">
    <property type="entry name" value="NAMLAA_amidase_2"/>
</dbReference>
<evidence type="ECO:0000313" key="15">
    <source>
        <dbReference type="EMBL" id="NVZ08324.1"/>
    </source>
</evidence>
<dbReference type="EC" id="3.5.1.28" evidence="5"/>
<dbReference type="GO" id="GO:0005737">
    <property type="term" value="C:cytoplasm"/>
    <property type="evidence" value="ECO:0007669"/>
    <property type="project" value="UniProtKB-SubCell"/>
</dbReference>
<keyword evidence="10" id="KW-0961">Cell wall biogenesis/degradation</keyword>
<feature type="region of interest" description="Disordered" evidence="13">
    <location>
        <begin position="1"/>
        <end position="38"/>
    </location>
</feature>
<evidence type="ECO:0000256" key="2">
    <source>
        <dbReference type="ARBA" id="ARBA00001947"/>
    </source>
</evidence>
<dbReference type="Pfam" id="PF01510">
    <property type="entry name" value="Amidase_2"/>
    <property type="match status" value="1"/>
</dbReference>
<evidence type="ECO:0000256" key="6">
    <source>
        <dbReference type="ARBA" id="ARBA00022490"/>
    </source>
</evidence>
<dbReference type="FunFam" id="3.40.80.10:FF:000002">
    <property type="entry name" value="1,6-anhydro-N-acetylmuramyl-L-alanine amidase"/>
    <property type="match status" value="1"/>
</dbReference>
<accession>A0A850R3U6</accession>
<dbReference type="NCBIfam" id="NF008758">
    <property type="entry name" value="PRK11789.1"/>
    <property type="match status" value="1"/>
</dbReference>
<evidence type="ECO:0000256" key="9">
    <source>
        <dbReference type="ARBA" id="ARBA00022833"/>
    </source>
</evidence>
<organism evidence="15 16">
    <name type="scientific">Allochromatium humboldtianum</name>
    <dbReference type="NCBI Taxonomy" id="504901"/>
    <lineage>
        <taxon>Bacteria</taxon>
        <taxon>Pseudomonadati</taxon>
        <taxon>Pseudomonadota</taxon>
        <taxon>Gammaproteobacteria</taxon>
        <taxon>Chromatiales</taxon>
        <taxon>Chromatiaceae</taxon>
        <taxon>Allochromatium</taxon>
    </lineage>
</organism>
<comment type="caution">
    <text evidence="15">The sequence shown here is derived from an EMBL/GenBank/DDBJ whole genome shotgun (WGS) entry which is preliminary data.</text>
</comment>
<dbReference type="InterPro" id="IPR036505">
    <property type="entry name" value="Amidase/PGRP_sf"/>
</dbReference>
<dbReference type="Gene3D" id="3.40.80.10">
    <property type="entry name" value="Peptidoglycan recognition protein-like"/>
    <property type="match status" value="1"/>
</dbReference>
<keyword evidence="9" id="KW-0862">Zinc</keyword>
<feature type="domain" description="N-acetylmuramoyl-L-alanine amidase" evidence="14">
    <location>
        <begin position="30"/>
        <end position="181"/>
    </location>
</feature>
<dbReference type="EMBL" id="JABZEO010000002">
    <property type="protein sequence ID" value="NVZ08324.1"/>
    <property type="molecule type" value="Genomic_DNA"/>
</dbReference>
<keyword evidence="6" id="KW-0963">Cytoplasm</keyword>
<evidence type="ECO:0000256" key="11">
    <source>
        <dbReference type="ARBA" id="ARBA00039257"/>
    </source>
</evidence>
<evidence type="ECO:0000256" key="8">
    <source>
        <dbReference type="ARBA" id="ARBA00022801"/>
    </source>
</evidence>
<comment type="catalytic activity">
    <reaction evidence="1">
        <text>Hydrolyzes the link between N-acetylmuramoyl residues and L-amino acid residues in certain cell-wall glycopeptides.</text>
        <dbReference type="EC" id="3.5.1.28"/>
    </reaction>
</comment>
<dbReference type="InterPro" id="IPR002502">
    <property type="entry name" value="Amidase_domain"/>
</dbReference>
<dbReference type="GO" id="GO:0071555">
    <property type="term" value="P:cell wall organization"/>
    <property type="evidence" value="ECO:0007669"/>
    <property type="project" value="UniProtKB-KW"/>
</dbReference>
<name>A0A850R3U6_9GAMM</name>
<dbReference type="PANTHER" id="PTHR30417:SF4">
    <property type="entry name" value="1,6-ANHYDRO-N-ACETYLMURAMYL-L-ALANINE AMIDASE AMPD"/>
    <property type="match status" value="1"/>
</dbReference>
<dbReference type="GO" id="GO:0009253">
    <property type="term" value="P:peptidoglycan catabolic process"/>
    <property type="evidence" value="ECO:0007669"/>
    <property type="project" value="InterPro"/>
</dbReference>
<dbReference type="RefSeq" id="WP_176975108.1">
    <property type="nucleotide sequence ID" value="NZ_JABZEO010000002.1"/>
</dbReference>
<feature type="compositionally biased region" description="Low complexity" evidence="13">
    <location>
        <begin position="1"/>
        <end position="20"/>
    </location>
</feature>
<evidence type="ECO:0000256" key="10">
    <source>
        <dbReference type="ARBA" id="ARBA00023316"/>
    </source>
</evidence>
<proteinExistence type="inferred from homology"/>
<keyword evidence="7" id="KW-0479">Metal-binding</keyword>
<dbReference type="PANTHER" id="PTHR30417">
    <property type="entry name" value="N-ACETYLMURAMOYL-L-ALANINE AMIDASE AMID"/>
    <property type="match status" value="1"/>
</dbReference>
<dbReference type="GO" id="GO:0009254">
    <property type="term" value="P:peptidoglycan turnover"/>
    <property type="evidence" value="ECO:0007669"/>
    <property type="project" value="TreeGrafter"/>
</dbReference>